<gene>
    <name evidence="6" type="ORF">M977_04144</name>
</gene>
<feature type="domain" description="IclR-ED" evidence="5">
    <location>
        <begin position="85"/>
        <end position="269"/>
    </location>
</feature>
<protein>
    <submittedName>
        <fullName evidence="6">Pca regulon regulatory protein</fullName>
    </submittedName>
</protein>
<keyword evidence="3" id="KW-0804">Transcription</keyword>
<dbReference type="Gene3D" id="1.10.10.10">
    <property type="entry name" value="Winged helix-like DNA-binding domain superfamily/Winged helix DNA-binding domain"/>
    <property type="match status" value="1"/>
</dbReference>
<proteinExistence type="predicted"/>
<dbReference type="PROSITE" id="PS51077">
    <property type="entry name" value="HTH_ICLR"/>
    <property type="match status" value="1"/>
</dbReference>
<keyword evidence="2" id="KW-0238">DNA-binding</keyword>
<dbReference type="Pfam" id="PF09339">
    <property type="entry name" value="HTH_IclR"/>
    <property type="match status" value="1"/>
</dbReference>
<evidence type="ECO:0000256" key="1">
    <source>
        <dbReference type="ARBA" id="ARBA00023015"/>
    </source>
</evidence>
<evidence type="ECO:0000256" key="2">
    <source>
        <dbReference type="ARBA" id="ARBA00023125"/>
    </source>
</evidence>
<dbReference type="GO" id="GO:0045892">
    <property type="term" value="P:negative regulation of DNA-templated transcription"/>
    <property type="evidence" value="ECO:0007669"/>
    <property type="project" value="TreeGrafter"/>
</dbReference>
<evidence type="ECO:0000259" key="5">
    <source>
        <dbReference type="PROSITE" id="PS51078"/>
    </source>
</evidence>
<evidence type="ECO:0000313" key="7">
    <source>
        <dbReference type="Proteomes" id="UP000078504"/>
    </source>
</evidence>
<dbReference type="SUPFAM" id="SSF55781">
    <property type="entry name" value="GAF domain-like"/>
    <property type="match status" value="1"/>
</dbReference>
<feature type="domain" description="HTH iclR-type" evidence="4">
    <location>
        <begin position="23"/>
        <end position="84"/>
    </location>
</feature>
<dbReference type="AlphaFoldDB" id="A0A1B7HNV8"/>
<dbReference type="GO" id="GO:0003700">
    <property type="term" value="F:DNA-binding transcription factor activity"/>
    <property type="evidence" value="ECO:0007669"/>
    <property type="project" value="TreeGrafter"/>
</dbReference>
<dbReference type="SUPFAM" id="SSF46785">
    <property type="entry name" value="Winged helix' DNA-binding domain"/>
    <property type="match status" value="1"/>
</dbReference>
<accession>A0A1B7HNV8</accession>
<evidence type="ECO:0000259" key="4">
    <source>
        <dbReference type="PROSITE" id="PS51077"/>
    </source>
</evidence>
<evidence type="ECO:0000313" key="6">
    <source>
        <dbReference type="EMBL" id="OAT17316.1"/>
    </source>
</evidence>
<dbReference type="PATRIC" id="fig|1354253.4.peg.4251"/>
<dbReference type="InterPro" id="IPR005471">
    <property type="entry name" value="Tscrpt_reg_IclR_N"/>
</dbReference>
<dbReference type="PANTHER" id="PTHR30136:SF34">
    <property type="entry name" value="TRANSCRIPTIONAL REGULATOR"/>
    <property type="match status" value="1"/>
</dbReference>
<dbReference type="Pfam" id="PF01614">
    <property type="entry name" value="IclR_C"/>
    <property type="match status" value="1"/>
</dbReference>
<dbReference type="SMART" id="SM00346">
    <property type="entry name" value="HTH_ICLR"/>
    <property type="match status" value="1"/>
</dbReference>
<organism evidence="6 7">
    <name type="scientific">Buttiauxella gaviniae ATCC 51604</name>
    <dbReference type="NCBI Taxonomy" id="1354253"/>
    <lineage>
        <taxon>Bacteria</taxon>
        <taxon>Pseudomonadati</taxon>
        <taxon>Pseudomonadota</taxon>
        <taxon>Gammaproteobacteria</taxon>
        <taxon>Enterobacterales</taxon>
        <taxon>Enterobacteriaceae</taxon>
        <taxon>Buttiauxella</taxon>
    </lineage>
</organism>
<keyword evidence="1" id="KW-0805">Transcription regulation</keyword>
<dbReference type="InterPro" id="IPR050707">
    <property type="entry name" value="HTH_MetabolicPath_Reg"/>
</dbReference>
<sequence>MEIQRDESVAGEVDPFKGDPNFMASLARGLEVIQAFTPQRRQMSISQISQKTGIPRAAVRRCLYTLGKLGFVYAEDGKYYQLRPRILSLGHAYLASTPLAKSTQPVLKHLSEMLNESCSIATLDGDDILYIARASSSRIMTIDLDIGSRLPAWSTSMGRVLLSYLPEEQLNDFLGRITMIRYTPQTVDSVSKLREELKRVRQQGYALNDQELEMGLRSIAVPLVNPEGAVVAALNVGVHAGQVSAQELLNRVLPKLQEAAEELSLLLKAD</sequence>
<dbReference type="InterPro" id="IPR029016">
    <property type="entry name" value="GAF-like_dom_sf"/>
</dbReference>
<dbReference type="InterPro" id="IPR014757">
    <property type="entry name" value="Tscrpt_reg_IclR_C"/>
</dbReference>
<dbReference type="InterPro" id="IPR036388">
    <property type="entry name" value="WH-like_DNA-bd_sf"/>
</dbReference>
<dbReference type="Proteomes" id="UP000078504">
    <property type="component" value="Unassembled WGS sequence"/>
</dbReference>
<dbReference type="PROSITE" id="PS51078">
    <property type="entry name" value="ICLR_ED"/>
    <property type="match status" value="1"/>
</dbReference>
<dbReference type="InterPro" id="IPR036390">
    <property type="entry name" value="WH_DNA-bd_sf"/>
</dbReference>
<dbReference type="GO" id="GO:0045893">
    <property type="term" value="P:positive regulation of DNA-templated transcription"/>
    <property type="evidence" value="ECO:0007669"/>
    <property type="project" value="InterPro"/>
</dbReference>
<dbReference type="GO" id="GO:0046278">
    <property type="term" value="P:3,4-dihydroxybenzoate metabolic process"/>
    <property type="evidence" value="ECO:0007669"/>
    <property type="project" value="InterPro"/>
</dbReference>
<reference evidence="6 7" key="1">
    <citation type="submission" date="2016-04" db="EMBL/GenBank/DDBJ databases">
        <title>ATOL: Assembling a taxonomically balanced genome-scale reconstruction of the evolutionary history of the Enterobacteriaceae.</title>
        <authorList>
            <person name="Plunkett G.III."/>
            <person name="Neeno-Eckwall E.C."/>
            <person name="Glasner J.D."/>
            <person name="Perna N.T."/>
        </authorList>
    </citation>
    <scope>NUCLEOTIDE SEQUENCE [LARGE SCALE GENOMIC DNA]</scope>
    <source>
        <strain evidence="6 7">ATCC 51604</strain>
    </source>
</reference>
<dbReference type="PANTHER" id="PTHR30136">
    <property type="entry name" value="HELIX-TURN-HELIX TRANSCRIPTIONAL REGULATOR, ICLR FAMILY"/>
    <property type="match status" value="1"/>
</dbReference>
<dbReference type="InterPro" id="IPR012794">
    <property type="entry name" value="PcaR_PcaU"/>
</dbReference>
<dbReference type="EMBL" id="LXEP01000041">
    <property type="protein sequence ID" value="OAT17316.1"/>
    <property type="molecule type" value="Genomic_DNA"/>
</dbReference>
<dbReference type="NCBIfam" id="TIGR02431">
    <property type="entry name" value="pcaR_pcaU"/>
    <property type="match status" value="1"/>
</dbReference>
<dbReference type="GO" id="GO:0003677">
    <property type="term" value="F:DNA binding"/>
    <property type="evidence" value="ECO:0007669"/>
    <property type="project" value="UniProtKB-KW"/>
</dbReference>
<dbReference type="Gene3D" id="3.30.450.40">
    <property type="match status" value="1"/>
</dbReference>
<comment type="caution">
    <text evidence="6">The sequence shown here is derived from an EMBL/GenBank/DDBJ whole genome shotgun (WGS) entry which is preliminary data.</text>
</comment>
<name>A0A1B7HNV8_9ENTR</name>
<dbReference type="RefSeq" id="WP_064518648.1">
    <property type="nucleotide sequence ID" value="NZ_LXEP01000041.1"/>
</dbReference>
<evidence type="ECO:0000256" key="3">
    <source>
        <dbReference type="ARBA" id="ARBA00023163"/>
    </source>
</evidence>